<evidence type="ECO:0000313" key="3">
    <source>
        <dbReference type="Proteomes" id="UP000001072"/>
    </source>
</evidence>
<dbReference type="Proteomes" id="UP000001072">
    <property type="component" value="Unassembled WGS sequence"/>
</dbReference>
<feature type="region of interest" description="Disordered" evidence="1">
    <location>
        <begin position="17"/>
        <end position="118"/>
    </location>
</feature>
<evidence type="ECO:0000313" key="2">
    <source>
        <dbReference type="EMBL" id="EGF99504.1"/>
    </source>
</evidence>
<reference evidence="3" key="1">
    <citation type="journal article" date="2011" name="Proc. Natl. Acad. Sci. U.S.A.">
        <title>Obligate biotrophy features unraveled by the genomic analysis of rust fungi.</title>
        <authorList>
            <person name="Duplessis S."/>
            <person name="Cuomo C.A."/>
            <person name="Lin Y.-C."/>
            <person name="Aerts A."/>
            <person name="Tisserant E."/>
            <person name="Veneault-Fourrey C."/>
            <person name="Joly D.L."/>
            <person name="Hacquard S."/>
            <person name="Amselem J."/>
            <person name="Cantarel B.L."/>
            <person name="Chiu R."/>
            <person name="Coutinho P.M."/>
            <person name="Feau N."/>
            <person name="Field M."/>
            <person name="Frey P."/>
            <person name="Gelhaye E."/>
            <person name="Goldberg J."/>
            <person name="Grabherr M.G."/>
            <person name="Kodira C.D."/>
            <person name="Kohler A."/>
            <person name="Kuees U."/>
            <person name="Lindquist E.A."/>
            <person name="Lucas S.M."/>
            <person name="Mago R."/>
            <person name="Mauceli E."/>
            <person name="Morin E."/>
            <person name="Murat C."/>
            <person name="Pangilinan J.L."/>
            <person name="Park R."/>
            <person name="Pearson M."/>
            <person name="Quesneville H."/>
            <person name="Rouhier N."/>
            <person name="Sakthikumar S."/>
            <person name="Salamov A.A."/>
            <person name="Schmutz J."/>
            <person name="Selles B."/>
            <person name="Shapiro H."/>
            <person name="Tanguay P."/>
            <person name="Tuskan G.A."/>
            <person name="Henrissat B."/>
            <person name="Van de Peer Y."/>
            <person name="Rouze P."/>
            <person name="Ellis J.G."/>
            <person name="Dodds P.N."/>
            <person name="Schein J.E."/>
            <person name="Zhong S."/>
            <person name="Hamelin R.C."/>
            <person name="Grigoriev I.V."/>
            <person name="Szabo L.J."/>
            <person name="Martin F."/>
        </authorList>
    </citation>
    <scope>NUCLEOTIDE SEQUENCE [LARGE SCALE GENOMIC DNA]</scope>
    <source>
        <strain evidence="3">98AG31 / pathotype 3-4-7</strain>
    </source>
</reference>
<protein>
    <submittedName>
        <fullName evidence="2">Uncharacterized protein</fullName>
    </submittedName>
</protein>
<dbReference type="EMBL" id="GL883158">
    <property type="protein sequence ID" value="EGF99504.1"/>
    <property type="molecule type" value="Genomic_DNA"/>
</dbReference>
<organism evidence="3">
    <name type="scientific">Melampsora larici-populina (strain 98AG31 / pathotype 3-4-7)</name>
    <name type="common">Poplar leaf rust fungus</name>
    <dbReference type="NCBI Taxonomy" id="747676"/>
    <lineage>
        <taxon>Eukaryota</taxon>
        <taxon>Fungi</taxon>
        <taxon>Dikarya</taxon>
        <taxon>Basidiomycota</taxon>
        <taxon>Pucciniomycotina</taxon>
        <taxon>Pucciniomycetes</taxon>
        <taxon>Pucciniales</taxon>
        <taxon>Melampsoraceae</taxon>
        <taxon>Melampsora</taxon>
    </lineage>
</organism>
<dbReference type="RefSeq" id="XP_007417221.1">
    <property type="nucleotide sequence ID" value="XM_007417159.1"/>
</dbReference>
<dbReference type="HOGENOM" id="CLU_689027_0_0_1"/>
<feature type="compositionally biased region" description="Basic and acidic residues" evidence="1">
    <location>
        <begin position="85"/>
        <end position="99"/>
    </location>
</feature>
<feature type="region of interest" description="Disordered" evidence="1">
    <location>
        <begin position="355"/>
        <end position="400"/>
    </location>
</feature>
<proteinExistence type="predicted"/>
<dbReference type="VEuPathDB" id="FungiDB:MELLADRAFT_68589"/>
<evidence type="ECO:0000256" key="1">
    <source>
        <dbReference type="SAM" id="MobiDB-lite"/>
    </source>
</evidence>
<sequence length="400" mass="44999">MVTLAEELAQSRRLAEIALINGESGPSTRNRSRNREDANNTDQPYVDYTHEDDDDPQNDFNEPPENTSGDESARSAKSTQTNPRADPREGVERLPRRETTEEEESVQGVINAERDPNQDAMLESRNSWWRTIVNAYDNHDPLLGRTMLHAFCATYGQIPFDLEESRGRRENRDAELNHHRDRRPQTESLIQDDEFLEELVDRRDTTGTGAKSSREDKPRHRNQALSSARIRTATPSRPPLKRDFATASGENGGWKNAANSRRNNKNRNNNQQRTESHNNFARRKPWIRDNNSWTHNLSNGSYYPNRNPCSNNFHNGNGSYGGGFQQYGAPHSGYNLGYGPPMSYGTATYGNAYNPSYNQGGPSNAPEQQNQLAVVPKQGSSGQSGALTVVNRQNGSHKQS</sequence>
<dbReference type="GeneID" id="18931062"/>
<name>F4S7C7_MELLP</name>
<feature type="region of interest" description="Disordered" evidence="1">
    <location>
        <begin position="164"/>
        <end position="284"/>
    </location>
</feature>
<accession>F4S7C7</accession>
<gene>
    <name evidence="2" type="ORF">MELLADRAFT_68589</name>
</gene>
<dbReference type="InParanoid" id="F4S7C7"/>
<feature type="compositionally biased region" description="Polar residues" evidence="1">
    <location>
        <begin position="58"/>
        <end position="83"/>
    </location>
</feature>
<feature type="compositionally biased region" description="Low complexity" evidence="1">
    <location>
        <begin position="255"/>
        <end position="273"/>
    </location>
</feature>
<feature type="compositionally biased region" description="Basic and acidic residues" evidence="1">
    <location>
        <begin position="164"/>
        <end position="178"/>
    </location>
</feature>
<dbReference type="KEGG" id="mlr:MELLADRAFT_68589"/>
<keyword evidence="3" id="KW-1185">Reference proteome</keyword>
<dbReference type="AlphaFoldDB" id="F4S7C7"/>